<dbReference type="OrthoDB" id="9802846at2"/>
<protein>
    <recommendedName>
        <fullName evidence="1">IraD/Gp25-like domain-containing protein</fullName>
    </recommendedName>
</protein>
<reference evidence="2 3" key="1">
    <citation type="submission" date="2019-12" db="EMBL/GenBank/DDBJ databases">
        <title>Genomic-based taxomic classification of the family Erythrobacteraceae.</title>
        <authorList>
            <person name="Xu L."/>
        </authorList>
    </citation>
    <scope>NUCLEOTIDE SEQUENCE [LARGE SCALE GENOMIC DNA]</scope>
    <source>
        <strain evidence="2 3">JCM 16339</strain>
    </source>
</reference>
<organism evidence="2 3">
    <name type="scientific">Alteraurantiacibacter aestuarii</name>
    <dbReference type="NCBI Taxonomy" id="650004"/>
    <lineage>
        <taxon>Bacteria</taxon>
        <taxon>Pseudomonadati</taxon>
        <taxon>Pseudomonadota</taxon>
        <taxon>Alphaproteobacteria</taxon>
        <taxon>Sphingomonadales</taxon>
        <taxon>Erythrobacteraceae</taxon>
        <taxon>Alteraurantiacibacter</taxon>
    </lineage>
</organism>
<name>A0A844ZL85_9SPHN</name>
<comment type="caution">
    <text evidence="2">The sequence shown here is derived from an EMBL/GenBank/DDBJ whole genome shotgun (WGS) entry which is preliminary data.</text>
</comment>
<evidence type="ECO:0000313" key="3">
    <source>
        <dbReference type="Proteomes" id="UP000435243"/>
    </source>
</evidence>
<feature type="domain" description="IraD/Gp25-like" evidence="1">
    <location>
        <begin position="24"/>
        <end position="99"/>
    </location>
</feature>
<dbReference type="RefSeq" id="WP_160589987.1">
    <property type="nucleotide sequence ID" value="NZ_BAAAFP010000002.1"/>
</dbReference>
<dbReference type="EMBL" id="WTYY01000002">
    <property type="protein sequence ID" value="MXO88052.1"/>
    <property type="molecule type" value="Genomic_DNA"/>
</dbReference>
<evidence type="ECO:0000259" key="1">
    <source>
        <dbReference type="Pfam" id="PF04965"/>
    </source>
</evidence>
<gene>
    <name evidence="2" type="ORF">GRI32_04785</name>
</gene>
<evidence type="ECO:0000313" key="2">
    <source>
        <dbReference type="EMBL" id="MXO88052.1"/>
    </source>
</evidence>
<dbReference type="Proteomes" id="UP000435243">
    <property type="component" value="Unassembled WGS sequence"/>
</dbReference>
<dbReference type="Gene3D" id="3.10.450.40">
    <property type="match status" value="1"/>
</dbReference>
<dbReference type="AlphaFoldDB" id="A0A844ZL85"/>
<dbReference type="InterPro" id="IPR007048">
    <property type="entry name" value="IraD/Gp25-like"/>
</dbReference>
<keyword evidence="3" id="KW-1185">Reference proteome</keyword>
<accession>A0A844ZL85</accession>
<sequence>MTTRAAFPYGLLPAGPTRLAEVDDVLAQMLAQIVLVRPGERVNRPDFGSPLHDLVFDPSSEAVTAAFAALVQSAIRQWGGTTIDVLAVDIKPAGERAEVHVTYCDARTRTAHRIVLPYYGETA</sequence>
<dbReference type="Pfam" id="PF04965">
    <property type="entry name" value="GPW_gp25"/>
    <property type="match status" value="1"/>
</dbReference>
<proteinExistence type="predicted"/>
<dbReference type="SUPFAM" id="SSF160719">
    <property type="entry name" value="gpW/gp25-like"/>
    <property type="match status" value="1"/>
</dbReference>